<dbReference type="AlphaFoldDB" id="A0AAE0ZX45"/>
<gene>
    <name evidence="2" type="ORF">RRG08_044970</name>
</gene>
<sequence>MRSDLDHGYKERLDHGYKEGPRPRPRAEISTTAMRTERRDLDHGYKERPGPRLQGGTWTTATSRDFDHCNEE</sequence>
<feature type="compositionally biased region" description="Basic and acidic residues" evidence="1">
    <location>
        <begin position="35"/>
        <end position="50"/>
    </location>
</feature>
<keyword evidence="3" id="KW-1185">Reference proteome</keyword>
<evidence type="ECO:0000313" key="3">
    <source>
        <dbReference type="Proteomes" id="UP001283361"/>
    </source>
</evidence>
<dbReference type="Proteomes" id="UP001283361">
    <property type="component" value="Unassembled WGS sequence"/>
</dbReference>
<protein>
    <submittedName>
        <fullName evidence="2">Uncharacterized protein</fullName>
    </submittedName>
</protein>
<feature type="region of interest" description="Disordered" evidence="1">
    <location>
        <begin position="1"/>
        <end position="72"/>
    </location>
</feature>
<reference evidence="2" key="1">
    <citation type="journal article" date="2023" name="G3 (Bethesda)">
        <title>A reference genome for the long-term kleptoplast-retaining sea slug Elysia crispata morphotype clarki.</title>
        <authorList>
            <person name="Eastman K.E."/>
            <person name="Pendleton A.L."/>
            <person name="Shaikh M.A."/>
            <person name="Suttiyut T."/>
            <person name="Ogas R."/>
            <person name="Tomko P."/>
            <person name="Gavelis G."/>
            <person name="Widhalm J.R."/>
            <person name="Wisecaver J.H."/>
        </authorList>
    </citation>
    <scope>NUCLEOTIDE SEQUENCE</scope>
    <source>
        <strain evidence="2">ECLA1</strain>
    </source>
</reference>
<name>A0AAE0ZX45_9GAST</name>
<proteinExistence type="predicted"/>
<evidence type="ECO:0000313" key="2">
    <source>
        <dbReference type="EMBL" id="KAK3777139.1"/>
    </source>
</evidence>
<comment type="caution">
    <text evidence="2">The sequence shown here is derived from an EMBL/GenBank/DDBJ whole genome shotgun (WGS) entry which is preliminary data.</text>
</comment>
<dbReference type="EMBL" id="JAWDGP010003127">
    <property type="protein sequence ID" value="KAK3777139.1"/>
    <property type="molecule type" value="Genomic_DNA"/>
</dbReference>
<accession>A0AAE0ZX45</accession>
<organism evidence="2 3">
    <name type="scientific">Elysia crispata</name>
    <name type="common">lettuce slug</name>
    <dbReference type="NCBI Taxonomy" id="231223"/>
    <lineage>
        <taxon>Eukaryota</taxon>
        <taxon>Metazoa</taxon>
        <taxon>Spiralia</taxon>
        <taxon>Lophotrochozoa</taxon>
        <taxon>Mollusca</taxon>
        <taxon>Gastropoda</taxon>
        <taxon>Heterobranchia</taxon>
        <taxon>Euthyneura</taxon>
        <taxon>Panpulmonata</taxon>
        <taxon>Sacoglossa</taxon>
        <taxon>Placobranchoidea</taxon>
        <taxon>Plakobranchidae</taxon>
        <taxon>Elysia</taxon>
    </lineage>
</organism>
<evidence type="ECO:0000256" key="1">
    <source>
        <dbReference type="SAM" id="MobiDB-lite"/>
    </source>
</evidence>
<feature type="compositionally biased region" description="Basic and acidic residues" evidence="1">
    <location>
        <begin position="1"/>
        <end position="27"/>
    </location>
</feature>